<dbReference type="EMBL" id="LKAJ02000001">
    <property type="protein sequence ID" value="MCS5711781.1"/>
    <property type="molecule type" value="Genomic_DNA"/>
</dbReference>
<evidence type="ECO:0000256" key="5">
    <source>
        <dbReference type="ARBA" id="ARBA00050213"/>
    </source>
</evidence>
<dbReference type="InterPro" id="IPR003697">
    <property type="entry name" value="Maf-like"/>
</dbReference>
<dbReference type="Pfam" id="PF02545">
    <property type="entry name" value="Maf"/>
    <property type="match status" value="1"/>
</dbReference>
<comment type="caution">
    <text evidence="8">Lacks conserved residue(s) required for the propagation of feature annotation.</text>
</comment>
<keyword evidence="3 8" id="KW-0378">Hydrolase</keyword>
<dbReference type="GO" id="GO:0047429">
    <property type="term" value="F:nucleoside triphosphate diphosphatase activity"/>
    <property type="evidence" value="ECO:0007669"/>
    <property type="project" value="UniProtKB-EC"/>
</dbReference>
<evidence type="ECO:0000256" key="3">
    <source>
        <dbReference type="ARBA" id="ARBA00022801"/>
    </source>
</evidence>
<gene>
    <name evidence="9" type="primary">yceF</name>
    <name evidence="10" type="synonym">maf</name>
    <name evidence="9" type="ORF">HT99x_00400</name>
    <name evidence="10" type="ORF">HT99x_010095</name>
</gene>
<comment type="catalytic activity">
    <reaction evidence="8">
        <text>a 2'-deoxyribonucleoside 5'-triphosphate + H2O = a 2'-deoxyribonucleoside 5'-phosphate + diphosphate + H(+)</text>
        <dbReference type="Rhea" id="RHEA:44644"/>
        <dbReference type="ChEBI" id="CHEBI:15377"/>
        <dbReference type="ChEBI" id="CHEBI:15378"/>
        <dbReference type="ChEBI" id="CHEBI:33019"/>
        <dbReference type="ChEBI" id="CHEBI:61560"/>
        <dbReference type="ChEBI" id="CHEBI:65317"/>
        <dbReference type="EC" id="3.6.1.9"/>
    </reaction>
</comment>
<dbReference type="GO" id="GO:0009117">
    <property type="term" value="P:nucleotide metabolic process"/>
    <property type="evidence" value="ECO:0007669"/>
    <property type="project" value="UniProtKB-KW"/>
</dbReference>
<dbReference type="CDD" id="cd00555">
    <property type="entry name" value="Maf"/>
    <property type="match status" value="1"/>
</dbReference>
<evidence type="ECO:0000313" key="10">
    <source>
        <dbReference type="EMBL" id="MCS5711781.1"/>
    </source>
</evidence>
<dbReference type="PANTHER" id="PTHR43213">
    <property type="entry name" value="BIFUNCTIONAL DTTP/UTP PYROPHOSPHATASE/METHYLTRANSFERASE PROTEIN-RELATED"/>
    <property type="match status" value="1"/>
</dbReference>
<dbReference type="RefSeq" id="WP_075065033.1">
    <property type="nucleotide sequence ID" value="NZ_LKAJ02000001.1"/>
</dbReference>
<dbReference type="SUPFAM" id="SSF52972">
    <property type="entry name" value="ITPase-like"/>
    <property type="match status" value="1"/>
</dbReference>
<dbReference type="Proteomes" id="UP000051497">
    <property type="component" value="Unassembled WGS sequence"/>
</dbReference>
<comment type="subcellular location">
    <subcellularLocation>
        <location evidence="1 8">Cytoplasm</location>
    </subcellularLocation>
</comment>
<protein>
    <recommendedName>
        <fullName evidence="8">Nucleoside triphosphate pyrophosphatase</fullName>
        <ecNumber evidence="8">3.6.1.9</ecNumber>
    </recommendedName>
    <alternativeName>
        <fullName evidence="8">Nucleotide pyrophosphatase</fullName>
        <shortName evidence="8">Nucleotide PPase</shortName>
    </alternativeName>
</protein>
<evidence type="ECO:0000256" key="7">
    <source>
        <dbReference type="ARBA" id="ARBA00060749"/>
    </source>
</evidence>
<evidence type="ECO:0000313" key="9">
    <source>
        <dbReference type="EMBL" id="KRG22859.1"/>
    </source>
</evidence>
<comment type="catalytic activity">
    <reaction evidence="8">
        <text>a ribonucleoside 5'-triphosphate + H2O = a ribonucleoside 5'-phosphate + diphosphate + H(+)</text>
        <dbReference type="Rhea" id="RHEA:23996"/>
        <dbReference type="ChEBI" id="CHEBI:15377"/>
        <dbReference type="ChEBI" id="CHEBI:15378"/>
        <dbReference type="ChEBI" id="CHEBI:33019"/>
        <dbReference type="ChEBI" id="CHEBI:58043"/>
        <dbReference type="ChEBI" id="CHEBI:61557"/>
        <dbReference type="EC" id="3.6.1.9"/>
    </reaction>
</comment>
<evidence type="ECO:0000256" key="1">
    <source>
        <dbReference type="ARBA" id="ARBA00004496"/>
    </source>
</evidence>
<evidence type="ECO:0000313" key="11">
    <source>
        <dbReference type="Proteomes" id="UP000051497"/>
    </source>
</evidence>
<keyword evidence="4 8" id="KW-0546">Nucleotide metabolism</keyword>
<comment type="function">
    <text evidence="6">Nucleoside triphosphate pyrophosphatase that hydrolyzes 7-methyl-GTP (m(7)GTP). May have a dual role in cell division arrest and in preventing the incorporation of modified nucleotides into cellular nucleic acids.</text>
</comment>
<evidence type="ECO:0000256" key="2">
    <source>
        <dbReference type="ARBA" id="ARBA00022490"/>
    </source>
</evidence>
<reference evidence="10" key="2">
    <citation type="journal article" date="2016" name="Genome Announc.">
        <title>Draft Genome Sequences of Two Novel Amoeba-Resistant Intranuclear Bacteria, 'Candidatus Berkiella cookevillensis' and 'Candidatus Berkiella aquae'.</title>
        <authorList>
            <person name="Mehari Y.T."/>
            <person name="Arivett B.A."/>
            <person name="Farone A.L."/>
            <person name="Gunderson J.H."/>
            <person name="Farone M.B."/>
        </authorList>
    </citation>
    <scope>NUCLEOTIDE SEQUENCE</scope>
    <source>
        <strain evidence="10">HT99</strain>
    </source>
</reference>
<dbReference type="EC" id="3.6.1.9" evidence="8"/>
<reference evidence="9" key="1">
    <citation type="submission" date="2015-09" db="EMBL/GenBank/DDBJ databases">
        <title>Draft Genome Sequences of Two Novel Amoeba-resistant Intranuclear Bacteria, Candidatus Berkiella cookevillensis and Candidatus Berkiella aquae.</title>
        <authorList>
            <person name="Mehari Y.T."/>
            <person name="Arivett B.A."/>
            <person name="Farone A.L."/>
            <person name="Gunderson J.H."/>
            <person name="Farone M.B."/>
        </authorList>
    </citation>
    <scope>NUCLEOTIDE SEQUENCE [LARGE SCALE GENOMIC DNA]</scope>
    <source>
        <strain evidence="9">HT99</strain>
    </source>
</reference>
<keyword evidence="2 8" id="KW-0963">Cytoplasm</keyword>
<dbReference type="PANTHER" id="PTHR43213:SF10">
    <property type="entry name" value="7-METHYL-GTP PYROPHOSPHATASE"/>
    <property type="match status" value="1"/>
</dbReference>
<evidence type="ECO:0000256" key="4">
    <source>
        <dbReference type="ARBA" id="ARBA00023080"/>
    </source>
</evidence>
<comment type="catalytic activity">
    <reaction evidence="5">
        <text>N(7)-methyl-GTP + H2O = N(7)-methyl-GMP + diphosphate + H(+)</text>
        <dbReference type="Rhea" id="RHEA:58744"/>
        <dbReference type="ChEBI" id="CHEBI:15377"/>
        <dbReference type="ChEBI" id="CHEBI:15378"/>
        <dbReference type="ChEBI" id="CHEBI:33019"/>
        <dbReference type="ChEBI" id="CHEBI:58285"/>
        <dbReference type="ChEBI" id="CHEBI:87133"/>
    </reaction>
</comment>
<dbReference type="InterPro" id="IPR029001">
    <property type="entry name" value="ITPase-like_fam"/>
</dbReference>
<sequence length="192" mass="21104">MQKLLLASSSIYRQELLSRLKIPFGCFSPDIDEKPKNGESIEALVLRLSKEKAKAALNQYPDATCIGSDELAVLNNEVLGKPLTHENATQQLSAMSGQKVDFYTGICVLSTHPAFEDCRLVMTSVTFRKLSPSMIENYLQKEKPYQSAGSFKSETLGSALIEKFHGDDPTAMIGLPLITLCDMLEKVGMAVI</sequence>
<comment type="caution">
    <text evidence="9">The sequence shown here is derived from an EMBL/GenBank/DDBJ whole genome shotgun (WGS) entry which is preliminary data.</text>
</comment>
<reference evidence="10" key="3">
    <citation type="submission" date="2021-06" db="EMBL/GenBank/DDBJ databases">
        <title>Genomic Description and Analysis of Intracellular Bacteria, Candidatus Berkiella cookevillensis and Candidatus Berkiella aquae.</title>
        <authorList>
            <person name="Kidane D.T."/>
            <person name="Mehari Y.T."/>
            <person name="Rice F.C."/>
            <person name="Arivett B.A."/>
            <person name="Farone A.L."/>
            <person name="Berk S.G."/>
            <person name="Farone M.B."/>
        </authorList>
    </citation>
    <scope>NUCLEOTIDE SEQUENCE</scope>
    <source>
        <strain evidence="10">HT99</strain>
    </source>
</reference>
<comment type="similarity">
    <text evidence="7">Belongs to the Maf family. YceF subfamily.</text>
</comment>
<feature type="active site" description="Proton acceptor" evidence="8">
    <location>
        <position position="69"/>
    </location>
</feature>
<name>A0A0Q9YPZ8_9GAMM</name>
<dbReference type="GO" id="GO:0005737">
    <property type="term" value="C:cytoplasm"/>
    <property type="evidence" value="ECO:0007669"/>
    <property type="project" value="UniProtKB-SubCell"/>
</dbReference>
<evidence type="ECO:0000256" key="8">
    <source>
        <dbReference type="HAMAP-Rule" id="MF_00528"/>
    </source>
</evidence>
<dbReference type="EMBL" id="LKAJ01000001">
    <property type="protein sequence ID" value="KRG22859.1"/>
    <property type="molecule type" value="Genomic_DNA"/>
</dbReference>
<dbReference type="HAMAP" id="MF_00528">
    <property type="entry name" value="Maf"/>
    <property type="match status" value="1"/>
</dbReference>
<organism evidence="9">
    <name type="scientific">Candidatus Berkiella aquae</name>
    <dbReference type="NCBI Taxonomy" id="295108"/>
    <lineage>
        <taxon>Bacteria</taxon>
        <taxon>Pseudomonadati</taxon>
        <taxon>Pseudomonadota</taxon>
        <taxon>Gammaproteobacteria</taxon>
        <taxon>Candidatus Berkiellales</taxon>
        <taxon>Candidatus Berkiellaceae</taxon>
        <taxon>Candidatus Berkiella</taxon>
    </lineage>
</organism>
<dbReference type="Gene3D" id="3.90.950.10">
    <property type="match status" value="1"/>
</dbReference>
<dbReference type="NCBIfam" id="TIGR00172">
    <property type="entry name" value="maf"/>
    <property type="match status" value="1"/>
</dbReference>
<comment type="cofactor">
    <cofactor evidence="8">
        <name>a divalent metal cation</name>
        <dbReference type="ChEBI" id="CHEBI:60240"/>
    </cofactor>
</comment>
<dbReference type="OrthoDB" id="9813694at2"/>
<dbReference type="AlphaFoldDB" id="A0A0Q9YPZ8"/>
<comment type="function">
    <text evidence="8">Nucleoside triphosphate pyrophosphatase. May have a dual role in cell division arrest and in preventing the incorporation of modified nucleotides into cellular nucleic acids.</text>
</comment>
<dbReference type="FunFam" id="3.90.950.10:FF:000005">
    <property type="entry name" value="7-methyl-GTP pyrophosphatase"/>
    <property type="match status" value="1"/>
</dbReference>
<proteinExistence type="inferred from homology"/>
<keyword evidence="11" id="KW-1185">Reference proteome</keyword>
<accession>A0A0Q9YPZ8</accession>
<dbReference type="PIRSF" id="PIRSF006305">
    <property type="entry name" value="Maf"/>
    <property type="match status" value="1"/>
</dbReference>
<evidence type="ECO:0000256" key="6">
    <source>
        <dbReference type="ARBA" id="ARBA00053369"/>
    </source>
</evidence>
<dbReference type="STRING" id="295108.HT99x_00400"/>